<reference evidence="3 4" key="2">
    <citation type="submission" date="2024-07" db="EMBL/GenBank/DDBJ databases">
        <authorList>
            <person name="Akdeniz Z."/>
        </authorList>
    </citation>
    <scope>NUCLEOTIDE SEQUENCE [LARGE SCALE GENOMIC DNA]</scope>
</reference>
<dbReference type="GO" id="GO:0005829">
    <property type="term" value="C:cytosol"/>
    <property type="evidence" value="ECO:0007669"/>
    <property type="project" value="GOC"/>
</dbReference>
<name>A0AA86QGX6_9EUKA</name>
<accession>A0AA86QGX6</accession>
<protein>
    <submittedName>
        <fullName evidence="2">Putative</fullName>
    </submittedName>
</protein>
<evidence type="ECO:0000313" key="3">
    <source>
        <dbReference type="EMBL" id="CAL6055850.1"/>
    </source>
</evidence>
<proteinExistence type="predicted"/>
<dbReference type="GO" id="GO:0006888">
    <property type="term" value="P:endoplasmic reticulum to Golgi vesicle-mediated transport"/>
    <property type="evidence" value="ECO:0007669"/>
    <property type="project" value="InterPro"/>
</dbReference>
<dbReference type="PANTHER" id="PTHR21493:SF9">
    <property type="entry name" value="GOLGI TRANSPORT PROTEIN 1-RELATED"/>
    <property type="match status" value="1"/>
</dbReference>
<sequence>MEYLQQDRKLGLMLIVIGLGFTVFGLLFLLDKGFLALGNLAITIGLGYFIGFVNFGKFIFRNGITCFASFGYILGLLLILKSHIYTGLIIEMVSFLCLFKPVAGLVVAVLKFIPGLGGIIDIIQK</sequence>
<organism evidence="2">
    <name type="scientific">Hexamita inflata</name>
    <dbReference type="NCBI Taxonomy" id="28002"/>
    <lineage>
        <taxon>Eukaryota</taxon>
        <taxon>Metamonada</taxon>
        <taxon>Diplomonadida</taxon>
        <taxon>Hexamitidae</taxon>
        <taxon>Hexamitinae</taxon>
        <taxon>Hexamita</taxon>
    </lineage>
</organism>
<keyword evidence="1" id="KW-0472">Membrane</keyword>
<keyword evidence="1" id="KW-0812">Transmembrane</keyword>
<comment type="caution">
    <text evidence="2">The sequence shown here is derived from an EMBL/GenBank/DDBJ whole genome shotgun (WGS) entry which is preliminary data.</text>
</comment>
<gene>
    <name evidence="3" type="ORF">HINF_LOCUS46744</name>
    <name evidence="2" type="ORF">HINF_LOCUS46761</name>
</gene>
<dbReference type="Proteomes" id="UP001642409">
    <property type="component" value="Unassembled WGS sequence"/>
</dbReference>
<evidence type="ECO:0000256" key="1">
    <source>
        <dbReference type="SAM" id="Phobius"/>
    </source>
</evidence>
<dbReference type="EMBL" id="CATOUU010000914">
    <property type="protein sequence ID" value="CAI9959116.1"/>
    <property type="molecule type" value="Genomic_DNA"/>
</dbReference>
<dbReference type="PANTHER" id="PTHR21493">
    <property type="entry name" value="CGI-141-RELATED/LIPASE CONTAINING PROTEIN"/>
    <property type="match status" value="1"/>
</dbReference>
<feature type="transmembrane region" description="Helical" evidence="1">
    <location>
        <begin position="67"/>
        <end position="90"/>
    </location>
</feature>
<keyword evidence="4" id="KW-1185">Reference proteome</keyword>
<reference evidence="2" key="1">
    <citation type="submission" date="2023-06" db="EMBL/GenBank/DDBJ databases">
        <authorList>
            <person name="Kurt Z."/>
        </authorList>
    </citation>
    <scope>NUCLEOTIDE SEQUENCE</scope>
</reference>
<evidence type="ECO:0000313" key="2">
    <source>
        <dbReference type="EMBL" id="CAI9959116.1"/>
    </source>
</evidence>
<dbReference type="GO" id="GO:0042147">
    <property type="term" value="P:retrograde transport, endosome to Golgi"/>
    <property type="evidence" value="ECO:0007669"/>
    <property type="project" value="InterPro"/>
</dbReference>
<feature type="transmembrane region" description="Helical" evidence="1">
    <location>
        <begin position="12"/>
        <end position="30"/>
    </location>
</feature>
<evidence type="ECO:0000313" key="4">
    <source>
        <dbReference type="Proteomes" id="UP001642409"/>
    </source>
</evidence>
<dbReference type="EMBL" id="CAXDID020000207">
    <property type="protein sequence ID" value="CAL6055850.1"/>
    <property type="molecule type" value="Genomic_DNA"/>
</dbReference>
<dbReference type="AlphaFoldDB" id="A0AA86QGX6"/>
<keyword evidence="1" id="KW-1133">Transmembrane helix</keyword>
<feature type="transmembrane region" description="Helical" evidence="1">
    <location>
        <begin position="36"/>
        <end position="55"/>
    </location>
</feature>
<dbReference type="InterPro" id="IPR045176">
    <property type="entry name" value="Got1"/>
</dbReference>